<proteinExistence type="predicted"/>
<dbReference type="Proteomes" id="UP000663845">
    <property type="component" value="Unassembled WGS sequence"/>
</dbReference>
<dbReference type="PANTHER" id="PTHR24114">
    <property type="entry name" value="LEUCINE RICH REPEAT FAMILY PROTEIN"/>
    <property type="match status" value="1"/>
</dbReference>
<comment type="caution">
    <text evidence="1">The sequence shown here is derived from an EMBL/GenBank/DDBJ whole genome shotgun (WGS) entry which is preliminary data.</text>
</comment>
<dbReference type="PANTHER" id="PTHR24114:SF2">
    <property type="entry name" value="F-BOX DOMAIN-CONTAINING PROTEIN-RELATED"/>
    <property type="match status" value="1"/>
</dbReference>
<reference evidence="1" key="1">
    <citation type="submission" date="2021-02" db="EMBL/GenBank/DDBJ databases">
        <authorList>
            <person name="Nowell W R."/>
        </authorList>
    </citation>
    <scope>NUCLEOTIDE SEQUENCE</scope>
</reference>
<dbReference type="AlphaFoldDB" id="A0A815UBK7"/>
<protein>
    <submittedName>
        <fullName evidence="1">Uncharacterized protein</fullName>
    </submittedName>
</protein>
<accession>A0A815UBK7</accession>
<evidence type="ECO:0000313" key="2">
    <source>
        <dbReference type="Proteomes" id="UP000663845"/>
    </source>
</evidence>
<dbReference type="Gene3D" id="3.80.10.10">
    <property type="entry name" value="Ribonuclease Inhibitor"/>
    <property type="match status" value="1"/>
</dbReference>
<organism evidence="1 2">
    <name type="scientific">Adineta steineri</name>
    <dbReference type="NCBI Taxonomy" id="433720"/>
    <lineage>
        <taxon>Eukaryota</taxon>
        <taxon>Metazoa</taxon>
        <taxon>Spiralia</taxon>
        <taxon>Gnathifera</taxon>
        <taxon>Rotifera</taxon>
        <taxon>Eurotatoria</taxon>
        <taxon>Bdelloidea</taxon>
        <taxon>Adinetida</taxon>
        <taxon>Adinetidae</taxon>
        <taxon>Adineta</taxon>
    </lineage>
</organism>
<dbReference type="EMBL" id="CAJNOG010002783">
    <property type="protein sequence ID" value="CAF1517281.1"/>
    <property type="molecule type" value="Genomic_DNA"/>
</dbReference>
<dbReference type="InterPro" id="IPR052394">
    <property type="entry name" value="LRR-containing"/>
</dbReference>
<evidence type="ECO:0000313" key="1">
    <source>
        <dbReference type="EMBL" id="CAF1517281.1"/>
    </source>
</evidence>
<dbReference type="SUPFAM" id="SSF52047">
    <property type="entry name" value="RNI-like"/>
    <property type="match status" value="1"/>
</dbReference>
<dbReference type="InterPro" id="IPR001611">
    <property type="entry name" value="Leu-rich_rpt"/>
</dbReference>
<dbReference type="InterPro" id="IPR032675">
    <property type="entry name" value="LRR_dom_sf"/>
</dbReference>
<dbReference type="SMART" id="SM00368">
    <property type="entry name" value="LRR_RI"/>
    <property type="match status" value="2"/>
</dbReference>
<dbReference type="Pfam" id="PF13516">
    <property type="entry name" value="LRR_6"/>
    <property type="match status" value="2"/>
</dbReference>
<sequence>SLKTLTTLNLSSNHIGDVGAERLADALRQNTTLITLGIERNRIEDAGAQHLAHGLQYNTVIRILDSSTSCF</sequence>
<name>A0A815UBK7_9BILA</name>
<gene>
    <name evidence="1" type="ORF">JYZ213_LOCUS44372</name>
</gene>
<feature type="non-terminal residue" evidence="1">
    <location>
        <position position="1"/>
    </location>
</feature>